<dbReference type="Gene3D" id="2.60.40.3940">
    <property type="match status" value="1"/>
</dbReference>
<evidence type="ECO:0000313" key="1">
    <source>
        <dbReference type="EMBL" id="QYC53215.1"/>
    </source>
</evidence>
<name>A0A9Q7BD69_9CAUD</name>
<evidence type="ECO:0000313" key="2">
    <source>
        <dbReference type="Proteomes" id="UP001144689"/>
    </source>
</evidence>
<sequence>MIDLGKVKGEDAVVNSNHNGLLGTVTLNDKTCLQWGYFTITKGNTWERVNINVPYKDDNYNIQVTEYYVDGYKPVYIGNIDKAGFSVSTDGDITAPGGKQNIYWFCIGVVE</sequence>
<protein>
    <submittedName>
        <fullName evidence="1">Uncharacterized protein</fullName>
    </submittedName>
</protein>
<dbReference type="EMBL" id="MZ401008">
    <property type="protein sequence ID" value="QYC53215.1"/>
    <property type="molecule type" value="Genomic_DNA"/>
</dbReference>
<organism evidence="1 2">
    <name type="scientific">Clostridium phage CPQ9</name>
    <dbReference type="NCBI Taxonomy" id="2863152"/>
    <lineage>
        <taxon>Viruses</taxon>
        <taxon>Duplodnaviria</taxon>
        <taxon>Heunggongvirae</taxon>
        <taxon>Uroviricota</taxon>
        <taxon>Caudoviricetes</taxon>
        <taxon>Guelinviridae</taxon>
        <taxon>Brucesealvirus</taxon>
        <taxon>Brucesealvirus cpq9</taxon>
    </lineage>
</organism>
<reference evidence="1" key="1">
    <citation type="submission" date="2021-06" db="EMBL/GenBank/DDBJ databases">
        <authorList>
            <person name="Noor Mohammadi T."/>
            <person name="Li Y."/>
            <person name="Shen C."/>
            <person name="Masuda Y."/>
            <person name="Honjoh K.-I."/>
            <person name="Miyamoto T."/>
        </authorList>
    </citation>
    <scope>NUCLEOTIDE SEQUENCE</scope>
</reference>
<dbReference type="Proteomes" id="UP001144689">
    <property type="component" value="Segment"/>
</dbReference>
<proteinExistence type="predicted"/>
<accession>A0A9Q7BD69</accession>
<keyword evidence="2" id="KW-1185">Reference proteome</keyword>